<dbReference type="PhylomeDB" id="Q7QC78"/>
<evidence type="ECO:0000313" key="11">
    <source>
        <dbReference type="EMBL" id="EAA08204.4"/>
    </source>
</evidence>
<dbReference type="InterPro" id="IPR009057">
    <property type="entry name" value="Homeodomain-like_sf"/>
</dbReference>
<evidence type="ECO:0000256" key="5">
    <source>
        <dbReference type="ARBA" id="ARBA00023163"/>
    </source>
</evidence>
<reference evidence="11" key="5">
    <citation type="submission" date="2011-05" db="EMBL/GenBank/DDBJ databases">
        <authorList>
            <consortium name="VectorBase"/>
        </authorList>
    </citation>
    <scope>NUCLEOTIDE SEQUENCE</scope>
    <source>
        <strain evidence="11">PEST</strain>
    </source>
</reference>
<dbReference type="eggNOG" id="KOG1878">
    <property type="taxonomic scope" value="Eukaryota"/>
</dbReference>
<dbReference type="Pfam" id="PF20878">
    <property type="entry name" value="REST_helical"/>
    <property type="match status" value="1"/>
</dbReference>
<evidence type="ECO:0000259" key="9">
    <source>
        <dbReference type="PROSITE" id="PS51156"/>
    </source>
</evidence>
<dbReference type="Gene3D" id="1.20.58.1880">
    <property type="match status" value="1"/>
</dbReference>
<dbReference type="PANTHER" id="PTHR16089">
    <property type="entry name" value="REST COREPRESSOR COREST PROTEIN-RELATED"/>
    <property type="match status" value="1"/>
</dbReference>
<dbReference type="PaxDb" id="7165-AGAP002488-PA"/>
<evidence type="ECO:0000256" key="2">
    <source>
        <dbReference type="ARBA" id="ARBA00022491"/>
    </source>
</evidence>
<dbReference type="FunFam" id="4.10.1240.50:FF:000002">
    <property type="entry name" value="REST corepressor isoform X1"/>
    <property type="match status" value="1"/>
</dbReference>
<dbReference type="VEuPathDB" id="VectorBase:AGAMI1_015143"/>
<comment type="subcellular location">
    <subcellularLocation>
        <location evidence="1">Nucleus</location>
    </subcellularLocation>
</comment>
<evidence type="ECO:0000256" key="6">
    <source>
        <dbReference type="ARBA" id="ARBA00023242"/>
    </source>
</evidence>
<proteinExistence type="inferred from homology"/>
<dbReference type="SMART" id="SM00717">
    <property type="entry name" value="SANT"/>
    <property type="match status" value="2"/>
</dbReference>
<evidence type="ECO:0000256" key="4">
    <source>
        <dbReference type="ARBA" id="ARBA00023054"/>
    </source>
</evidence>
<dbReference type="PROSITE" id="PS51293">
    <property type="entry name" value="SANT"/>
    <property type="match status" value="2"/>
</dbReference>
<dbReference type="InterPro" id="IPR049048">
    <property type="entry name" value="REST_helical"/>
</dbReference>
<dbReference type="SMART" id="SM01189">
    <property type="entry name" value="ELM2"/>
    <property type="match status" value="1"/>
</dbReference>
<dbReference type="Gene3D" id="1.10.10.60">
    <property type="entry name" value="Homeodomain-like"/>
    <property type="match status" value="1"/>
</dbReference>
<dbReference type="OMA" id="NCGIACH"/>
<organism evidence="11">
    <name type="scientific">Anopheles gambiae</name>
    <name type="common">African malaria mosquito</name>
    <dbReference type="NCBI Taxonomy" id="7165"/>
    <lineage>
        <taxon>Eukaryota</taxon>
        <taxon>Metazoa</taxon>
        <taxon>Ecdysozoa</taxon>
        <taxon>Arthropoda</taxon>
        <taxon>Hexapoda</taxon>
        <taxon>Insecta</taxon>
        <taxon>Pterygota</taxon>
        <taxon>Neoptera</taxon>
        <taxon>Endopterygota</taxon>
        <taxon>Diptera</taxon>
        <taxon>Nematocera</taxon>
        <taxon>Culicoidea</taxon>
        <taxon>Culicidae</taxon>
        <taxon>Anophelinae</taxon>
        <taxon>Anopheles</taxon>
    </lineage>
</organism>
<dbReference type="STRING" id="7165.Q7QC78"/>
<dbReference type="VEuPathDB" id="VectorBase:AGAP002488"/>
<dbReference type="SUPFAM" id="SSF46689">
    <property type="entry name" value="Homeodomain-like"/>
    <property type="match status" value="2"/>
</dbReference>
<feature type="domain" description="SANT" evidence="10">
    <location>
        <begin position="364"/>
        <end position="415"/>
    </location>
</feature>
<feature type="compositionally biased region" description="Polar residues" evidence="8">
    <location>
        <begin position="69"/>
        <end position="82"/>
    </location>
</feature>
<feature type="region of interest" description="Disordered" evidence="8">
    <location>
        <begin position="1"/>
        <end position="90"/>
    </location>
</feature>
<accession>Q7QC78</accession>
<keyword evidence="2" id="KW-0678">Repressor</keyword>
<dbReference type="Pfam" id="PF00249">
    <property type="entry name" value="Myb_DNA-binding"/>
    <property type="match status" value="2"/>
</dbReference>
<evidence type="ECO:0000256" key="8">
    <source>
        <dbReference type="SAM" id="MobiDB-lite"/>
    </source>
</evidence>
<keyword evidence="5" id="KW-0804">Transcription</keyword>
<evidence type="ECO:0000256" key="1">
    <source>
        <dbReference type="ARBA" id="ARBA00004123"/>
    </source>
</evidence>
<gene>
    <name evidence="11" type="ORF">AgaP_AGAP002488</name>
</gene>
<dbReference type="InterPro" id="IPR017884">
    <property type="entry name" value="SANT_dom"/>
</dbReference>
<sequence length="431" mass="48509">MVLAERTAEAGVRNGKRSRGPSPNGHAGAGVVSTSGAAGGATDSSSDDENCKRRTEGGPSVLFRPARSSRINARKNGNSSKATKTKSEYEEKIRVGRDYQAVCPELVAPNERKPEQLNDRALLVWSPTKEIPDNKLEEYITVAKEKYGYNGEQALGMLFWHKHDLERAVLDLANFTPFPDEWSAEDRVLFEQAFQFHGKSFHRIRQMLPDKSIASLVKFYYSWKKTRSRTSVMDRQEKMKKNDSSENGSDHGSNEESDNEDKVSVNCILKQKISDHGTVHNQYRAGDSHKRRPPKGMYINHDDIVKLASSAQNNNGGTVGSDGGVKKVVQNNDLLASMDREIVSLLTQVSEPHHNHTDSCYSVRLNSRWNNEELMLAVQGVRMYGRDFQAIADTLGSKTETQVRTFFMNYRRRFNLDAVLKEFEATNSKQT</sequence>
<comment type="caution">
    <text evidence="11">The sequence shown here is derived from an EMBL/GenBank/DDBJ whole genome shotgun (WGS) entry which is preliminary data.</text>
</comment>
<protein>
    <submittedName>
        <fullName evidence="11">AGAP002488-PA</fullName>
    </submittedName>
</protein>
<evidence type="ECO:0000256" key="3">
    <source>
        <dbReference type="ARBA" id="ARBA00023015"/>
    </source>
</evidence>
<dbReference type="Gene3D" id="4.10.1240.50">
    <property type="match status" value="1"/>
</dbReference>
<evidence type="ECO:0000259" key="10">
    <source>
        <dbReference type="PROSITE" id="PS51293"/>
    </source>
</evidence>
<reference evidence="11" key="3">
    <citation type="journal article" date="2004" name="Trends Parasitol.">
        <title>The Anopheles gambiae genome: an update.</title>
        <authorList>
            <person name="Mongin E."/>
            <person name="Louis C."/>
            <person name="Holt R.A."/>
            <person name="Birney E."/>
            <person name="Collins F.H."/>
        </authorList>
    </citation>
    <scope>NUCLEOTIDE SEQUENCE</scope>
    <source>
        <strain evidence="11">PEST</strain>
    </source>
</reference>
<dbReference type="FunFam" id="1.10.10.60:FF:000033">
    <property type="entry name" value="REST corepressor 3"/>
    <property type="match status" value="1"/>
</dbReference>
<dbReference type="EMBL" id="AAAB01008859">
    <property type="protein sequence ID" value="EAA08204.4"/>
    <property type="molecule type" value="Genomic_DNA"/>
</dbReference>
<name>Q7QC78_ANOGA</name>
<dbReference type="InterPro" id="IPR051066">
    <property type="entry name" value="Trans_reg/Corepressor"/>
</dbReference>
<dbReference type="InterPro" id="IPR001005">
    <property type="entry name" value="SANT/Myb"/>
</dbReference>
<feature type="non-terminal residue" evidence="11">
    <location>
        <position position="431"/>
    </location>
</feature>
<keyword evidence="6" id="KW-0539">Nucleus</keyword>
<feature type="domain" description="SANT" evidence="10">
    <location>
        <begin position="177"/>
        <end position="228"/>
    </location>
</feature>
<dbReference type="AlphaFoldDB" id="Q7QC78"/>
<dbReference type="InterPro" id="IPR000949">
    <property type="entry name" value="ELM2_dom"/>
</dbReference>
<dbReference type="HOGENOM" id="CLU_026741_2_0_1"/>
<feature type="compositionally biased region" description="Low complexity" evidence="8">
    <location>
        <begin position="29"/>
        <end position="44"/>
    </location>
</feature>
<dbReference type="GO" id="GO:0005634">
    <property type="term" value="C:nucleus"/>
    <property type="evidence" value="ECO:0007669"/>
    <property type="project" value="UniProtKB-SubCell"/>
</dbReference>
<keyword evidence="4" id="KW-0175">Coiled coil</keyword>
<dbReference type="PANTHER" id="PTHR16089:SF28">
    <property type="entry name" value="REST COREPRESSOR"/>
    <property type="match status" value="1"/>
</dbReference>
<evidence type="ECO:0000256" key="7">
    <source>
        <dbReference type="ARBA" id="ARBA00038011"/>
    </source>
</evidence>
<feature type="compositionally biased region" description="Basic and acidic residues" evidence="8">
    <location>
        <begin position="232"/>
        <end position="254"/>
    </location>
</feature>
<feature type="region of interest" description="Disordered" evidence="8">
    <location>
        <begin position="231"/>
        <end position="262"/>
    </location>
</feature>
<dbReference type="CDD" id="cd00167">
    <property type="entry name" value="SANT"/>
    <property type="match status" value="1"/>
</dbReference>
<dbReference type="PROSITE" id="PS51156">
    <property type="entry name" value="ELM2"/>
    <property type="match status" value="1"/>
</dbReference>
<reference evidence="11" key="1">
    <citation type="journal article" date="2002" name="Science">
        <title>The genome sequence of the malaria mosquito Anopheles gambiae.</title>
        <authorList>
            <person name="Holt R.A."/>
            <person name="Subramanian G.M."/>
            <person name="Halpern A."/>
            <person name="Sutton G.G."/>
            <person name="Charlab R."/>
            <person name="Nusskern D.R."/>
            <person name="Wincker P."/>
            <person name="Clark A.G."/>
            <person name="Ribeiro J.M."/>
            <person name="Wides R."/>
            <person name="Salzberg S.L."/>
            <person name="Loftus B."/>
            <person name="Yandell M."/>
            <person name="Majoros W.H."/>
            <person name="Rusch D.B."/>
            <person name="Lai Z."/>
            <person name="Kraft C.L."/>
            <person name="Abril J.F."/>
            <person name="Anthouard V."/>
            <person name="Arensburger P."/>
            <person name="Atkinson P.W."/>
            <person name="Baden H."/>
            <person name="de Berardinis V."/>
            <person name="Baldwin D."/>
            <person name="Benes V."/>
            <person name="Biedler J."/>
            <person name="Blass C."/>
            <person name="Bolanos R."/>
            <person name="Boscus D."/>
            <person name="Barnstead M."/>
            <person name="Cai S."/>
            <person name="Center A."/>
            <person name="Chaturverdi K."/>
            <person name="Christophides G.K."/>
            <person name="Chrystal M.A."/>
            <person name="Clamp M."/>
            <person name="Cravchik A."/>
            <person name="Curwen V."/>
            <person name="Dana A."/>
            <person name="Delcher A."/>
            <person name="Dew I."/>
            <person name="Evans C.A."/>
            <person name="Flanigan M."/>
            <person name="Grundschober-Freimoser A."/>
            <person name="Friedli L."/>
            <person name="Gu Z."/>
            <person name="Guan P."/>
            <person name="Guigo R."/>
            <person name="Hillenmeyer M.E."/>
            <person name="Hladun S.L."/>
            <person name="Hogan J.R."/>
            <person name="Hong Y.S."/>
            <person name="Hoover J."/>
            <person name="Jaillon O."/>
            <person name="Ke Z."/>
            <person name="Kodira C."/>
            <person name="Kokoza E."/>
            <person name="Koutsos A."/>
            <person name="Letunic I."/>
            <person name="Levitsky A."/>
            <person name="Liang Y."/>
            <person name="Lin J.J."/>
            <person name="Lobo N.F."/>
            <person name="Lopez J.R."/>
            <person name="Malek J.A."/>
            <person name="McIntosh T.C."/>
            <person name="Meister S."/>
            <person name="Miller J."/>
            <person name="Mobarry C."/>
            <person name="Mongin E."/>
            <person name="Murphy S.D."/>
            <person name="O'Brochta D.A."/>
            <person name="Pfannkoch C."/>
            <person name="Qi R."/>
            <person name="Regier M.A."/>
            <person name="Remington K."/>
            <person name="Shao H."/>
            <person name="Sharakhova M.V."/>
            <person name="Sitter C.D."/>
            <person name="Shetty J."/>
            <person name="Smith T.J."/>
            <person name="Strong R."/>
            <person name="Sun J."/>
            <person name="Thomasova D."/>
            <person name="Ton L.Q."/>
            <person name="Topalis P."/>
            <person name="Tu Z."/>
            <person name="Unger M.F."/>
            <person name="Walenz B."/>
            <person name="Wang A."/>
            <person name="Wang J."/>
            <person name="Wang M."/>
            <person name="Wang X."/>
            <person name="Woodford K.J."/>
            <person name="Wortman J.R."/>
            <person name="Wu M."/>
            <person name="Yao A."/>
            <person name="Zdobnov E.M."/>
            <person name="Zhang H."/>
            <person name="Zhao Q."/>
            <person name="Zhao S."/>
            <person name="Zhu S.C."/>
            <person name="Zhimulev I."/>
            <person name="Coluzzi M."/>
            <person name="della Torre A."/>
            <person name="Roth C.W."/>
            <person name="Louis C."/>
            <person name="Kalush F."/>
            <person name="Mural R.J."/>
            <person name="Myers E.W."/>
            <person name="Adams M.D."/>
            <person name="Smith H.O."/>
            <person name="Broder S."/>
            <person name="Gardner M.J."/>
            <person name="Fraser C.M."/>
            <person name="Birney E."/>
            <person name="Bork P."/>
            <person name="Brey P.T."/>
            <person name="Venter J.C."/>
            <person name="Weissenbach J."/>
            <person name="Kafatos F.C."/>
            <person name="Collins F.H."/>
            <person name="Hoffman S.L."/>
        </authorList>
    </citation>
    <scope>NUCLEOTIDE SEQUENCE [LARGE SCALE GENOMIC DNA]</scope>
    <source>
        <strain evidence="11">PEST</strain>
    </source>
</reference>
<reference evidence="11" key="2">
    <citation type="submission" date="2002-03" db="EMBL/GenBank/DDBJ databases">
        <authorList>
            <consortium name="The Anopheles Genome Sequencing Consortium"/>
        </authorList>
    </citation>
    <scope>NUCLEOTIDE SEQUENCE</scope>
    <source>
        <strain evidence="11">PEST</strain>
    </source>
</reference>
<dbReference type="Pfam" id="PF01448">
    <property type="entry name" value="ELM2"/>
    <property type="match status" value="1"/>
</dbReference>
<dbReference type="eggNOG" id="KOG1194">
    <property type="taxonomic scope" value="Eukaryota"/>
</dbReference>
<keyword evidence="3" id="KW-0805">Transcription regulation</keyword>
<reference evidence="11" key="4">
    <citation type="journal article" date="2007" name="Genome Biol.">
        <title>Update of the Anopheles gambiae PEST genome assembly.</title>
        <authorList>
            <person name="Sharakhova M.V."/>
            <person name="Hammond M.P."/>
            <person name="Lobo N.F."/>
            <person name="Krzywinski J."/>
            <person name="Unger M.F."/>
            <person name="Hillenmeyer M.E."/>
            <person name="Bruggner R.V."/>
            <person name="Birney E."/>
            <person name="Collins F.H."/>
        </authorList>
    </citation>
    <scope>NUCLEOTIDE SEQUENCE</scope>
    <source>
        <strain evidence="11">PEST</strain>
    </source>
</reference>
<comment type="similarity">
    <text evidence="7">Belongs to the CoREST family.</text>
</comment>
<feature type="domain" description="ELM2" evidence="9">
    <location>
        <begin position="91"/>
        <end position="176"/>
    </location>
</feature>